<dbReference type="AlphaFoldDB" id="U4PR50"/>
<gene>
    <name evidence="2" type="ORF">CELE_ZK185.1</name>
    <name evidence="2 4" type="ORF">ZK185.1</name>
</gene>
<dbReference type="CTD" id="191242"/>
<feature type="compositionally biased region" description="Polar residues" evidence="1">
    <location>
        <begin position="330"/>
        <end position="339"/>
    </location>
</feature>
<sequence>MDLKFKSQETGRSIGFASHLRRHGATLANHLNYTRNEFISTLADCHQNLGIEGRASSPEKQFDEDGDEIEATATKIEWQPLKCPKCHRNSENTRKLLEHLVEDHGRPQDKAWFEQFDTIGTDLKKVFDKAIRIQAENSVVKKKFQNSNDLLVCPTDSPLAPFLLMRHLQVNFQEVSQTLTEGIVLKLQIASTSYTIIFSFHKVDKARRRIKREMARKSLERRLRVLELRCARTWVPDDDVVFKKKRTSEENKALIQALKLPATSSHDDIVLKINEMKTQHDEMVNAFCSNVYTNNVKPNGQIMSAEEKRLISSLTNDMVTPVSGKRKTTFKNPSELQQSSRKRQKTLSPASQSPPEPAATRSEL</sequence>
<proteinExistence type="evidence at protein level"/>
<evidence type="ECO:0000313" key="4">
    <source>
        <dbReference type="WormBase" id="ZK185.1c"/>
    </source>
</evidence>
<dbReference type="FunCoup" id="U4PR50">
    <property type="interactions" value="1401"/>
</dbReference>
<dbReference type="OMA" id="LADCHQN"/>
<dbReference type="WormBase" id="ZK185.1c">
    <property type="protein sequence ID" value="CE48656"/>
    <property type="gene ID" value="WBGene00022681"/>
</dbReference>
<dbReference type="EMBL" id="BX284604">
    <property type="protein sequence ID" value="CDH93046.1"/>
    <property type="molecule type" value="Genomic_DNA"/>
</dbReference>
<evidence type="ECO:0000313" key="2">
    <source>
        <dbReference type="EMBL" id="CDH93046.1"/>
    </source>
</evidence>
<evidence type="ECO:0000313" key="3">
    <source>
        <dbReference type="Proteomes" id="UP000001940"/>
    </source>
</evidence>
<dbReference type="Bgee" id="WBGene00022681">
    <property type="expression patterns" value="Expressed in embryo and 3 other cell types or tissues"/>
</dbReference>
<dbReference type="PANTHER" id="PTHR34850">
    <property type="entry name" value="PROTEIN CBG21297"/>
    <property type="match status" value="1"/>
</dbReference>
<dbReference type="OrthoDB" id="5855987at2759"/>
<keyword evidence="3" id="KW-1185">Reference proteome</keyword>
<dbReference type="eggNOG" id="ENOG502TGXV">
    <property type="taxonomic scope" value="Eukaryota"/>
</dbReference>
<dbReference type="KEGG" id="cel:CELE_ZK185.1"/>
<feature type="region of interest" description="Disordered" evidence="1">
    <location>
        <begin position="321"/>
        <end position="364"/>
    </location>
</feature>
<dbReference type="GeneID" id="191242"/>
<dbReference type="AGR" id="WB:WBGene00022681"/>
<dbReference type="STRING" id="6239.ZK185.1c.1"/>
<organism evidence="2 3">
    <name type="scientific">Caenorhabditis elegans</name>
    <dbReference type="NCBI Taxonomy" id="6239"/>
    <lineage>
        <taxon>Eukaryota</taxon>
        <taxon>Metazoa</taxon>
        <taxon>Ecdysozoa</taxon>
        <taxon>Nematoda</taxon>
        <taxon>Chromadorea</taxon>
        <taxon>Rhabditida</taxon>
        <taxon>Rhabditina</taxon>
        <taxon>Rhabditomorpha</taxon>
        <taxon>Rhabditoidea</taxon>
        <taxon>Rhabditidae</taxon>
        <taxon>Peloderinae</taxon>
        <taxon>Caenorhabditis</taxon>
    </lineage>
</organism>
<dbReference type="InParanoid" id="U4PR50"/>
<name>U4PR50_CAEEL</name>
<dbReference type="PaxDb" id="6239-ZK185.1c"/>
<dbReference type="Proteomes" id="UP000001940">
    <property type="component" value="Chromosome IV"/>
</dbReference>
<evidence type="ECO:0007829" key="5">
    <source>
        <dbReference type="PeptideAtlas" id="U4PR50"/>
    </source>
</evidence>
<evidence type="ECO:0000256" key="1">
    <source>
        <dbReference type="SAM" id="MobiDB-lite"/>
    </source>
</evidence>
<protein>
    <submittedName>
        <fullName evidence="2">C2H2-type domain-containing protein</fullName>
    </submittedName>
</protein>
<keyword evidence="5" id="KW-1267">Proteomics identification</keyword>
<dbReference type="ExpressionAtlas" id="U4PR50">
    <property type="expression patterns" value="baseline and differential"/>
</dbReference>
<reference evidence="2 3" key="1">
    <citation type="journal article" date="1998" name="Science">
        <title>Genome sequence of the nematode C. elegans: a platform for investigating biology.</title>
        <authorList>
            <consortium name="The C. elegans sequencing consortium"/>
            <person name="Sulson J.E."/>
            <person name="Waterston R."/>
        </authorList>
    </citation>
    <scope>NUCLEOTIDE SEQUENCE [LARGE SCALE GENOMIC DNA]</scope>
    <source>
        <strain evidence="2 3">Bristol N2</strain>
    </source>
</reference>
<dbReference type="RefSeq" id="NP_001294334.1">
    <property type="nucleotide sequence ID" value="NM_001307405.1"/>
</dbReference>
<dbReference type="PANTHER" id="PTHR34850:SF2">
    <property type="entry name" value="C2H2-TYPE DOMAIN-CONTAINING PROTEIN"/>
    <property type="match status" value="1"/>
</dbReference>
<accession>U4PR50</accession>